<name>A0A9J7MLC5_BRAFL</name>
<evidence type="ECO:0000256" key="9">
    <source>
        <dbReference type="ARBA" id="ARBA00022734"/>
    </source>
</evidence>
<dbReference type="SUPFAM" id="SSF57184">
    <property type="entry name" value="Growth factor receptor domain"/>
    <property type="match status" value="1"/>
</dbReference>
<evidence type="ECO:0000256" key="7">
    <source>
        <dbReference type="ARBA" id="ARBA00022723"/>
    </source>
</evidence>
<protein>
    <submittedName>
        <fullName evidence="21">Uncharacterized protein LOC118412621 isoform X1</fullName>
    </submittedName>
</protein>
<keyword evidence="14 16" id="KW-1015">Disulfide bond</keyword>
<comment type="similarity">
    <text evidence="3">Belongs to the fucolectin family.</text>
</comment>
<reference evidence="21" key="2">
    <citation type="submission" date="2025-08" db="UniProtKB">
        <authorList>
            <consortium name="RefSeq"/>
        </authorList>
    </citation>
    <scope>IDENTIFICATION</scope>
    <source>
        <strain evidence="21">S238N-H82</strain>
        <tissue evidence="21">Testes</tissue>
    </source>
</reference>
<dbReference type="FunFam" id="2.10.25.10:FF:000122">
    <property type="entry name" value="Protein crumbs homolog 2"/>
    <property type="match status" value="1"/>
</dbReference>
<feature type="domain" description="F5/8 type C" evidence="18">
    <location>
        <begin position="346"/>
        <end position="496"/>
    </location>
</feature>
<dbReference type="SUPFAM" id="SSF57196">
    <property type="entry name" value="EGF/Laminin"/>
    <property type="match status" value="2"/>
</dbReference>
<sequence>MAGGLLVLALLLLLGGSVPYVSSQECAGSTTNIALNRPATQSSTKYQGAAGRAVDGDVSPRYAENSCTHTAKESNPWWQVDLGKSQCVDRVVVTNREDCCSKRLEGFTVHVGDNPDVYKNPTCGGPQSVGGKKLIEVDCGGKTGRYVGITLSGKRRTLTLCEVQVFGGSSAAKAKSAPKVSSAPPDSGSCAVTTTNIALNKKTTQSSTRYGGAAGRAVDGDVSPRYAENSCTHTAKESNPWWQVDLGKSQCVGRVVVTNREDCCSERLEGFTVHVGDNPDVFKNPTCGGPQSAGGKKLIEVDCGGKTGRYVGITLSGKGRILTLCEVQVFGGSSAAKAKSAPKVSSAPPDSGSCAVTTTNIALNKKTTQSSTRYGGAAGRAVDGDVSPRYAENSCTHTAKESNPWWQVDLGKSQCVDRVVVTNREDCCSNRLEGFTVHVGDNPDVYKNPTCGGPQSVGGKKLIEVDCGGKTGRYVGITLSGKRRTLTLCEVQVFGGSSAAKAKSAPKVSSAPPDSGSCALTTTNIALSKKATQSSTKYRGAAGRAVDGDVSPRYAENSCTHTAKESNPWWQVDLGKSQCVGRVVVTNREDCCSNRLEGFTVRVGDNPDVFKNPTCGGPQSVGGKKLIEVDCGGKTGRYVGITLKGRRRTLTLCEVQVYGAREVPKSIASKSPAGPNQCAGGTTNIALNKPAEQSSVRFRGAAGRAVDGNDSPYYKHNTCTHTAKGPNPWWRVDLGKSECVDRVVVTNRKDCCKYRLNGFTVYVGDNPDVTSNPSCGGAQSVVGKDVITVNCGGLTGRYVGIALKGAKKVLTLCEVKVFGGVPTPKVEKAPPKLGQCAASTKNIALNRQAEQSSIAYRGAPGRAVDGDDSPLYRDRSCTHTKTEANPWWRVDLGKSECVHQVVVTNRKDCCSNKLNGFTVYVGDNPDVTSNPSCGGAQSVKGKDVITVNCGGLTGRYVGIALKGRRRVLTLCEVEVIGGTPAPKTPAKIGQCAGSTTNIALKQQTTQSSTAFKGAPGRAVDGNRNAIYAQKSCSHTAMERNPWWRVDLGSSQCVDRVAVVKRQRCCGQWLEGFQVYVGDNPNVMENPKCGGLQSVEGKDVITVNCGGLTGRYVGIALPGKRQYLILCEVEVYGGSEGKVEKVEETGTSLALQPPKPEAPPAKIAKEPPKLGQCAGGTTNIALNQQTTQSSTAFKGAPGRAVDGNRNAIYAQKSCSHTAMERNPWWRVDLGSSQCVDRVAVVKRQRCCGQWLEGFQVYVGDNPNVMENPKCGGLQSVKGKDVITVNCGGLTGRYVGIALPGKRQYLILCEVEVYGGSEAKVEKVEETGTSLIPQAPKPDPCKNAECQNDATCEPDGESFKCICPKGYAGTKCETNVDDCVDNPCQNEGTCEDGLDGFTCICPKGFAGNLCETNVDDCADNPCQNDGTCQDGVDGFTCICPKGFAGNLCETNVDDCAANPCQNEGTCQDGVDGFTCICPKGFAGNLCETNVDDCADNPCQNDGTCQDGVDGFTCICPKGFAGNLCETNIDNCTPNPCQNGGTCNDLVNAFLCSCKNGYGGNLCEIGPLPPPVPPAPKPKVQPAAQPKPAAGVIITIGGANPGRNSGYAGDGAINVINNQISVYGKKGCGCTTPNCACPVKKETDSSKADDLSKVVQQRLRGSVKQPEDDASNFNELDTVETVYEPVDNEMALSDDETAYEQEAREEQGDLEEQLEDDLAVSDDESVLQEEGTLAVLNRKLHKLDELLRSTQ</sequence>
<dbReference type="PROSITE" id="PS00010">
    <property type="entry name" value="ASX_HYDROXYL"/>
    <property type="match status" value="5"/>
</dbReference>
<evidence type="ECO:0000256" key="10">
    <source>
        <dbReference type="ARBA" id="ARBA00022737"/>
    </source>
</evidence>
<feature type="domain" description="EGF-like" evidence="19">
    <location>
        <begin position="1373"/>
        <end position="1409"/>
    </location>
</feature>
<dbReference type="PROSITE" id="PS01186">
    <property type="entry name" value="EGF_2"/>
    <property type="match status" value="6"/>
</dbReference>
<feature type="domain" description="EGF-like" evidence="19">
    <location>
        <begin position="1487"/>
        <end position="1523"/>
    </location>
</feature>
<evidence type="ECO:0000256" key="1">
    <source>
        <dbReference type="ARBA" id="ARBA00002219"/>
    </source>
</evidence>
<comment type="caution">
    <text evidence="16">Lacks conserved residue(s) required for the propagation of feature annotation.</text>
</comment>
<feature type="disulfide bond" evidence="16">
    <location>
        <begin position="1437"/>
        <end position="1446"/>
    </location>
</feature>
<dbReference type="GO" id="GO:0042806">
    <property type="term" value="F:fucose binding"/>
    <property type="evidence" value="ECO:0007669"/>
    <property type="project" value="UniProtKB-ARBA"/>
</dbReference>
<dbReference type="PROSITE" id="PS00022">
    <property type="entry name" value="EGF_1"/>
    <property type="match status" value="6"/>
</dbReference>
<keyword evidence="9" id="KW-0430">Lectin</keyword>
<feature type="signal peptide" evidence="17">
    <location>
        <begin position="1"/>
        <end position="23"/>
    </location>
</feature>
<evidence type="ECO:0000256" key="17">
    <source>
        <dbReference type="SAM" id="SignalP"/>
    </source>
</evidence>
<evidence type="ECO:0000256" key="11">
    <source>
        <dbReference type="ARBA" id="ARBA00022837"/>
    </source>
</evidence>
<evidence type="ECO:0000256" key="2">
    <source>
        <dbReference type="ARBA" id="ARBA00004167"/>
    </source>
</evidence>
<dbReference type="Gene3D" id="2.10.25.10">
    <property type="entry name" value="Laminin"/>
    <property type="match status" value="6"/>
</dbReference>
<evidence type="ECO:0000256" key="14">
    <source>
        <dbReference type="ARBA" id="ARBA00023157"/>
    </source>
</evidence>
<dbReference type="FunFam" id="2.10.25.10:FF:000247">
    <property type="entry name" value="Delta/notch like EGF repeat containing"/>
    <property type="match status" value="1"/>
</dbReference>
<dbReference type="InterPro" id="IPR001881">
    <property type="entry name" value="EGF-like_Ca-bd_dom"/>
</dbReference>
<dbReference type="InterPro" id="IPR006585">
    <property type="entry name" value="FTP1"/>
</dbReference>
<keyword evidence="13" id="KW-0472">Membrane</keyword>
<evidence type="ECO:0000256" key="8">
    <source>
        <dbReference type="ARBA" id="ARBA00022729"/>
    </source>
</evidence>
<feature type="disulfide bond" evidence="16">
    <location>
        <begin position="1513"/>
        <end position="1522"/>
    </location>
</feature>
<dbReference type="InterPro" id="IPR009030">
    <property type="entry name" value="Growth_fac_rcpt_cys_sf"/>
</dbReference>
<dbReference type="InterPro" id="IPR018097">
    <property type="entry name" value="EGF_Ca-bd_CS"/>
</dbReference>
<evidence type="ECO:0000256" key="13">
    <source>
        <dbReference type="ARBA" id="ARBA00023136"/>
    </source>
</evidence>
<evidence type="ECO:0000259" key="19">
    <source>
        <dbReference type="PROSITE" id="PS50026"/>
    </source>
</evidence>
<dbReference type="Pfam" id="PF22633">
    <property type="entry name" value="F5_F8_type_C_2"/>
    <property type="match status" value="8"/>
</dbReference>
<feature type="disulfide bond" evidence="16">
    <location>
        <begin position="1361"/>
        <end position="1370"/>
    </location>
</feature>
<dbReference type="InterPro" id="IPR000742">
    <property type="entry name" value="EGF"/>
</dbReference>
<keyword evidence="7" id="KW-0479">Metal-binding</keyword>
<dbReference type="GO" id="GO:0007399">
    <property type="term" value="P:nervous system development"/>
    <property type="evidence" value="ECO:0007669"/>
    <property type="project" value="UniProtKB-ARBA"/>
</dbReference>
<feature type="disulfide bond" evidence="16">
    <location>
        <begin position="1475"/>
        <end position="1484"/>
    </location>
</feature>
<dbReference type="Proteomes" id="UP000001554">
    <property type="component" value="Chromosome 3"/>
</dbReference>
<dbReference type="FunFam" id="2.10.25.10:FF:000472">
    <property type="entry name" value="Uncharacterized protein, isoform A"/>
    <property type="match status" value="1"/>
</dbReference>
<evidence type="ECO:0000256" key="16">
    <source>
        <dbReference type="PROSITE-ProRule" id="PRU00076"/>
    </source>
</evidence>
<keyword evidence="8 17" id="KW-0732">Signal</keyword>
<feature type="disulfide bond" evidence="16">
    <location>
        <begin position="1399"/>
        <end position="1408"/>
    </location>
</feature>
<proteinExistence type="inferred from homology"/>
<dbReference type="KEGG" id="bfo:118412621"/>
<evidence type="ECO:0000256" key="5">
    <source>
        <dbReference type="ARBA" id="ARBA00022536"/>
    </source>
</evidence>
<feature type="domain" description="EGF-like" evidence="19">
    <location>
        <begin position="1411"/>
        <end position="1447"/>
    </location>
</feature>
<evidence type="ECO:0000256" key="4">
    <source>
        <dbReference type="ARBA" id="ARBA00011233"/>
    </source>
</evidence>
<dbReference type="SMART" id="SM00607">
    <property type="entry name" value="FTP"/>
    <property type="match status" value="8"/>
</dbReference>
<dbReference type="PANTHER" id="PTHR45713">
    <property type="entry name" value="FTP DOMAIN-CONTAINING PROTEIN"/>
    <property type="match status" value="1"/>
</dbReference>
<feature type="disulfide bond" evidence="16">
    <location>
        <begin position="1551"/>
        <end position="1560"/>
    </location>
</feature>
<keyword evidence="11" id="KW-0106">Calcium</keyword>
<dbReference type="GO" id="GO:0016020">
    <property type="term" value="C:membrane"/>
    <property type="evidence" value="ECO:0007669"/>
    <property type="project" value="UniProtKB-SubCell"/>
</dbReference>
<comment type="subunit">
    <text evidence="4">Homotrimer.</text>
</comment>
<dbReference type="OrthoDB" id="547680at2759"/>
<dbReference type="SMART" id="SM00181">
    <property type="entry name" value="EGF"/>
    <property type="match status" value="6"/>
</dbReference>
<dbReference type="GeneID" id="118412621"/>
<accession>A0A9J7MLC5</accession>
<evidence type="ECO:0000256" key="6">
    <source>
        <dbReference type="ARBA" id="ARBA00022692"/>
    </source>
</evidence>
<dbReference type="InterPro" id="IPR008979">
    <property type="entry name" value="Galactose-bd-like_sf"/>
</dbReference>
<gene>
    <name evidence="21" type="primary">LOC118412621</name>
</gene>
<comment type="function">
    <text evidence="1">Acts as a defensive agent. Recognizes blood group fucosylated oligosaccharides including A, B, H and Lewis B-type antigens. Does not recognize Lewis A antigen and has low affinity for monovalent haptens.</text>
</comment>
<dbReference type="Gene3D" id="2.60.120.260">
    <property type="entry name" value="Galactose-binding domain-like"/>
    <property type="match status" value="8"/>
</dbReference>
<dbReference type="Pfam" id="PF00008">
    <property type="entry name" value="EGF"/>
    <property type="match status" value="6"/>
</dbReference>
<dbReference type="RefSeq" id="XP_035671476.1">
    <property type="nucleotide sequence ID" value="XM_035815583.1"/>
</dbReference>
<dbReference type="CDD" id="cd00054">
    <property type="entry name" value="EGF_CA"/>
    <property type="match status" value="6"/>
</dbReference>
<dbReference type="PROSITE" id="PS50022">
    <property type="entry name" value="FA58C_3"/>
    <property type="match status" value="1"/>
</dbReference>
<dbReference type="SMART" id="SM00179">
    <property type="entry name" value="EGF_CA"/>
    <property type="match status" value="6"/>
</dbReference>
<evidence type="ECO:0000313" key="20">
    <source>
        <dbReference type="Proteomes" id="UP000001554"/>
    </source>
</evidence>
<feature type="domain" description="EGF-like" evidence="19">
    <location>
        <begin position="1449"/>
        <end position="1485"/>
    </location>
</feature>
<evidence type="ECO:0000259" key="18">
    <source>
        <dbReference type="PROSITE" id="PS50022"/>
    </source>
</evidence>
<keyword evidence="6" id="KW-0812">Transmembrane</keyword>
<feature type="domain" description="EGF-like" evidence="19">
    <location>
        <begin position="1335"/>
        <end position="1371"/>
    </location>
</feature>
<dbReference type="InterPro" id="IPR000152">
    <property type="entry name" value="EGF-type_Asp/Asn_hydroxyl_site"/>
</dbReference>
<reference evidence="20" key="1">
    <citation type="journal article" date="2020" name="Nat. Ecol. Evol.">
        <title>Deeply conserved synteny resolves early events in vertebrate evolution.</title>
        <authorList>
            <person name="Simakov O."/>
            <person name="Marletaz F."/>
            <person name="Yue J.X."/>
            <person name="O'Connell B."/>
            <person name="Jenkins J."/>
            <person name="Brandt A."/>
            <person name="Calef R."/>
            <person name="Tung C.H."/>
            <person name="Huang T.K."/>
            <person name="Schmutz J."/>
            <person name="Satoh N."/>
            <person name="Yu J.K."/>
            <person name="Putnam N.H."/>
            <person name="Green R.E."/>
            <person name="Rokhsar D.S."/>
        </authorList>
    </citation>
    <scope>NUCLEOTIDE SEQUENCE [LARGE SCALE GENOMIC DNA]</scope>
    <source>
        <strain evidence="20">S238N-H82</strain>
    </source>
</reference>
<evidence type="ECO:0000313" key="21">
    <source>
        <dbReference type="RefSeq" id="XP_035671476.1"/>
    </source>
</evidence>
<dbReference type="PROSITE" id="PS50026">
    <property type="entry name" value="EGF_3"/>
    <property type="match status" value="6"/>
</dbReference>
<dbReference type="GO" id="GO:0071944">
    <property type="term" value="C:cell periphery"/>
    <property type="evidence" value="ECO:0007669"/>
    <property type="project" value="UniProtKB-ARBA"/>
</dbReference>
<dbReference type="GO" id="GO:0005509">
    <property type="term" value="F:calcium ion binding"/>
    <property type="evidence" value="ECO:0007669"/>
    <property type="project" value="InterPro"/>
</dbReference>
<feature type="chain" id="PRO_5039906767" evidence="17">
    <location>
        <begin position="24"/>
        <end position="1748"/>
    </location>
</feature>
<evidence type="ECO:0000256" key="15">
    <source>
        <dbReference type="ARBA" id="ARBA00023180"/>
    </source>
</evidence>
<feature type="domain" description="EGF-like" evidence="19">
    <location>
        <begin position="1525"/>
        <end position="1561"/>
    </location>
</feature>
<keyword evidence="20" id="KW-1185">Reference proteome</keyword>
<keyword evidence="15" id="KW-0325">Glycoprotein</keyword>
<dbReference type="SUPFAM" id="SSF49785">
    <property type="entry name" value="Galactose-binding domain-like"/>
    <property type="match status" value="8"/>
</dbReference>
<dbReference type="FunFam" id="2.10.25.10:FF:000143">
    <property type="entry name" value="Protein crumbs 1"/>
    <property type="match status" value="2"/>
</dbReference>
<dbReference type="GO" id="GO:0120025">
    <property type="term" value="C:plasma membrane bounded cell projection"/>
    <property type="evidence" value="ECO:0007669"/>
    <property type="project" value="UniProtKB-ARBA"/>
</dbReference>
<dbReference type="PANTHER" id="PTHR45713:SF6">
    <property type="entry name" value="F5_8 TYPE C DOMAIN-CONTAINING PROTEIN"/>
    <property type="match status" value="1"/>
</dbReference>
<dbReference type="InterPro" id="IPR051941">
    <property type="entry name" value="BG_Antigen-Binding_Lectin"/>
</dbReference>
<dbReference type="InterPro" id="IPR000421">
    <property type="entry name" value="FA58C"/>
</dbReference>
<keyword evidence="12" id="KW-1133">Transmembrane helix</keyword>
<dbReference type="OMA" id="PNNVCSH"/>
<dbReference type="PROSITE" id="PS01187">
    <property type="entry name" value="EGF_CA"/>
    <property type="match status" value="3"/>
</dbReference>
<dbReference type="GO" id="GO:0001868">
    <property type="term" value="P:regulation of complement activation, lectin pathway"/>
    <property type="evidence" value="ECO:0007669"/>
    <property type="project" value="UniProtKB-ARBA"/>
</dbReference>
<keyword evidence="10" id="KW-0677">Repeat</keyword>
<keyword evidence="5 16" id="KW-0245">EGF-like domain</keyword>
<comment type="subcellular location">
    <subcellularLocation>
        <location evidence="2">Membrane</location>
        <topology evidence="2">Single-pass membrane protein</topology>
    </subcellularLocation>
</comment>
<evidence type="ECO:0000256" key="12">
    <source>
        <dbReference type="ARBA" id="ARBA00022989"/>
    </source>
</evidence>
<organism evidence="20 21">
    <name type="scientific">Branchiostoma floridae</name>
    <name type="common">Florida lancelet</name>
    <name type="synonym">Amphioxus</name>
    <dbReference type="NCBI Taxonomy" id="7739"/>
    <lineage>
        <taxon>Eukaryota</taxon>
        <taxon>Metazoa</taxon>
        <taxon>Chordata</taxon>
        <taxon>Cephalochordata</taxon>
        <taxon>Leptocardii</taxon>
        <taxon>Amphioxiformes</taxon>
        <taxon>Branchiostomatidae</taxon>
        <taxon>Branchiostoma</taxon>
    </lineage>
</organism>
<evidence type="ECO:0000256" key="3">
    <source>
        <dbReference type="ARBA" id="ARBA00010147"/>
    </source>
</evidence>
<dbReference type="GO" id="GO:0010185">
    <property type="term" value="P:regulation of cellular defense response"/>
    <property type="evidence" value="ECO:0007669"/>
    <property type="project" value="UniProtKB-ARBA"/>
</dbReference>